<protein>
    <submittedName>
        <fullName evidence="5">Dipeptidase</fullName>
    </submittedName>
</protein>
<comment type="caution">
    <text evidence="5">The sequence shown here is derived from an EMBL/GenBank/DDBJ whole genome shotgun (WGS) entry which is preliminary data.</text>
</comment>
<dbReference type="Pfam" id="PF07687">
    <property type="entry name" value="M20_dimer"/>
    <property type="match status" value="1"/>
</dbReference>
<sequence length="458" mass="49835">MSLETLLKESRERFEDELAEFLAIPSVSARSEHKDDMTRCAEWVSAKLGELGMKAEVLTTPGHPIVYGELMEAGPDAPTVLVYGHYDVQPVEPLDEWESPPFEATVRDGNLYARGTADDKGQIHIHMKALEAYREAKGTPPLNLKLLFEGEEEVGSVNLEDFVNDNVERLACDAAVISDTPMLAPDLPSVCVGLRGMVYMEVGLKGPRQDLHSGQYGGAVVNPANALARIIAQLKDDEGRISIPGFYDAVKELTAAEKKALSEIPVTEEKFAEEAGVSATGDGEAGVHWLERIWARPTLDVNGLLSGYTGEGAKTIIPATAMAKVSMRLVPDQDPKAVRAAFEDYVRSLAPDGVEMTVQIHADGMPWGADPEGPLFRAASAAIDAVFDREPLFIREGGSIPIVPMIEKVLDTPVLLLGFALPGCNLHSPNEWISLDLYHKGIDVMTRLYDEIAQEYAS</sequence>
<dbReference type="GO" id="GO:0046872">
    <property type="term" value="F:metal ion binding"/>
    <property type="evidence" value="ECO:0007669"/>
    <property type="project" value="UniProtKB-KW"/>
</dbReference>
<evidence type="ECO:0000256" key="3">
    <source>
        <dbReference type="ARBA" id="ARBA00022801"/>
    </source>
</evidence>
<dbReference type="EMBL" id="JAACAK010000049">
    <property type="protein sequence ID" value="NIR74919.1"/>
    <property type="molecule type" value="Genomic_DNA"/>
</dbReference>
<dbReference type="Gene3D" id="3.30.70.360">
    <property type="match status" value="1"/>
</dbReference>
<evidence type="ECO:0000313" key="5">
    <source>
        <dbReference type="EMBL" id="NIR74919.1"/>
    </source>
</evidence>
<dbReference type="Gene3D" id="3.40.630.10">
    <property type="entry name" value="Zn peptidases"/>
    <property type="match status" value="1"/>
</dbReference>
<name>A0AAE4Z712_9BACT</name>
<feature type="domain" description="Peptidase M20 dimerisation" evidence="4">
    <location>
        <begin position="192"/>
        <end position="353"/>
    </location>
</feature>
<dbReference type="GO" id="GO:0006508">
    <property type="term" value="P:proteolysis"/>
    <property type="evidence" value="ECO:0007669"/>
    <property type="project" value="UniProtKB-KW"/>
</dbReference>
<evidence type="ECO:0000313" key="6">
    <source>
        <dbReference type="Proteomes" id="UP000702544"/>
    </source>
</evidence>
<dbReference type="Proteomes" id="UP000702544">
    <property type="component" value="Unassembled WGS sequence"/>
</dbReference>
<keyword evidence="2" id="KW-0479">Metal-binding</keyword>
<dbReference type="PANTHER" id="PTHR43270:SF12">
    <property type="entry name" value="SUCCINYL-DIAMINOPIMELATE DESUCCINYLASE"/>
    <property type="match status" value="1"/>
</dbReference>
<evidence type="ECO:0000256" key="1">
    <source>
        <dbReference type="ARBA" id="ARBA00022670"/>
    </source>
</evidence>
<reference evidence="5 6" key="1">
    <citation type="submission" date="2020-01" db="EMBL/GenBank/DDBJ databases">
        <title>Genomes assembled from Gulf of Kutch pelagic sediment metagenomes.</title>
        <authorList>
            <person name="Chandrashekar M."/>
            <person name="Mahajan M.S."/>
            <person name="Dave K.J."/>
            <person name="Vatsa P."/>
            <person name="Nathani N.M."/>
        </authorList>
    </citation>
    <scope>NUCLEOTIDE SEQUENCE [LARGE SCALE GENOMIC DNA]</scope>
    <source>
        <strain evidence="5">KS3-K002</strain>
    </source>
</reference>
<dbReference type="NCBIfam" id="NF006053">
    <property type="entry name" value="PRK08201.1"/>
    <property type="match status" value="1"/>
</dbReference>
<keyword evidence="3" id="KW-0378">Hydrolase</keyword>
<proteinExistence type="predicted"/>
<dbReference type="InterPro" id="IPR011650">
    <property type="entry name" value="Peptidase_M20_dimer"/>
</dbReference>
<evidence type="ECO:0000259" key="4">
    <source>
        <dbReference type="Pfam" id="PF07687"/>
    </source>
</evidence>
<organism evidence="5 6">
    <name type="scientific">Candidatus Kutchimonas denitrificans</name>
    <dbReference type="NCBI Taxonomy" id="3056748"/>
    <lineage>
        <taxon>Bacteria</taxon>
        <taxon>Pseudomonadati</taxon>
        <taxon>Gemmatimonadota</taxon>
        <taxon>Gemmatimonadia</taxon>
        <taxon>Candidatus Palauibacterales</taxon>
        <taxon>Candidatus Palauibacteraceae</taxon>
        <taxon>Candidatus Kutchimonas</taxon>
    </lineage>
</organism>
<dbReference type="NCBIfam" id="NF005914">
    <property type="entry name" value="PRK07907.1"/>
    <property type="match status" value="1"/>
</dbReference>
<dbReference type="SUPFAM" id="SSF53187">
    <property type="entry name" value="Zn-dependent exopeptidases"/>
    <property type="match status" value="1"/>
</dbReference>
<dbReference type="NCBIfam" id="NF006579">
    <property type="entry name" value="PRK09104.1"/>
    <property type="match status" value="1"/>
</dbReference>
<dbReference type="Pfam" id="PF01546">
    <property type="entry name" value="Peptidase_M20"/>
    <property type="match status" value="1"/>
</dbReference>
<dbReference type="GO" id="GO:0008233">
    <property type="term" value="F:peptidase activity"/>
    <property type="evidence" value="ECO:0007669"/>
    <property type="project" value="UniProtKB-KW"/>
</dbReference>
<gene>
    <name evidence="5" type="ORF">GWO12_07365</name>
</gene>
<evidence type="ECO:0000256" key="2">
    <source>
        <dbReference type="ARBA" id="ARBA00022723"/>
    </source>
</evidence>
<dbReference type="InterPro" id="IPR002933">
    <property type="entry name" value="Peptidase_M20"/>
</dbReference>
<keyword evidence="1" id="KW-0645">Protease</keyword>
<dbReference type="PANTHER" id="PTHR43270">
    <property type="entry name" value="BETA-ALA-HIS DIPEPTIDASE"/>
    <property type="match status" value="1"/>
</dbReference>
<dbReference type="InterPro" id="IPR051458">
    <property type="entry name" value="Cyt/Met_Dipeptidase"/>
</dbReference>
<dbReference type="AlphaFoldDB" id="A0AAE4Z712"/>
<accession>A0AAE4Z712</accession>